<feature type="transmembrane region" description="Helical" evidence="6">
    <location>
        <begin position="248"/>
        <end position="272"/>
    </location>
</feature>
<comment type="subcellular location">
    <subcellularLocation>
        <location evidence="1">Membrane</location>
        <topology evidence="1">Multi-pass membrane protein</topology>
    </subcellularLocation>
</comment>
<feature type="transmembrane region" description="Helical" evidence="6">
    <location>
        <begin position="307"/>
        <end position="327"/>
    </location>
</feature>
<feature type="domain" description="Citrate transporter-like" evidence="7">
    <location>
        <begin position="44"/>
        <end position="381"/>
    </location>
</feature>
<keyword evidence="5 6" id="KW-0472">Membrane</keyword>
<organism evidence="8 9">
    <name type="scientific">Hydrogenovibrio thermophilus</name>
    <dbReference type="NCBI Taxonomy" id="265883"/>
    <lineage>
        <taxon>Bacteria</taxon>
        <taxon>Pseudomonadati</taxon>
        <taxon>Pseudomonadota</taxon>
        <taxon>Gammaproteobacteria</taxon>
        <taxon>Thiotrichales</taxon>
        <taxon>Piscirickettsiaceae</taxon>
        <taxon>Hydrogenovibrio</taxon>
    </lineage>
</organism>
<dbReference type="GO" id="GO:0022857">
    <property type="term" value="F:transmembrane transporter activity"/>
    <property type="evidence" value="ECO:0007669"/>
    <property type="project" value="UniProtKB-ARBA"/>
</dbReference>
<feature type="transmembrane region" description="Helical" evidence="6">
    <location>
        <begin position="121"/>
        <end position="150"/>
    </location>
</feature>
<evidence type="ECO:0000256" key="4">
    <source>
        <dbReference type="ARBA" id="ARBA00022989"/>
    </source>
</evidence>
<dbReference type="Pfam" id="PF03600">
    <property type="entry name" value="CitMHS"/>
    <property type="match status" value="1"/>
</dbReference>
<protein>
    <submittedName>
        <fullName evidence="8">SLC13/DASS family transporter</fullName>
    </submittedName>
</protein>
<dbReference type="PANTHER" id="PTHR10283">
    <property type="entry name" value="SOLUTE CARRIER FAMILY 13 MEMBER"/>
    <property type="match status" value="1"/>
</dbReference>
<dbReference type="Proteomes" id="UP000285478">
    <property type="component" value="Chromosome"/>
</dbReference>
<evidence type="ECO:0000256" key="6">
    <source>
        <dbReference type="SAM" id="Phobius"/>
    </source>
</evidence>
<evidence type="ECO:0000313" key="9">
    <source>
        <dbReference type="Proteomes" id="UP000285478"/>
    </source>
</evidence>
<dbReference type="InterPro" id="IPR004680">
    <property type="entry name" value="Cit_transptr-like_dom"/>
</dbReference>
<keyword evidence="2" id="KW-0813">Transport</keyword>
<sequence length="449" mass="48456">MEKSQQIKGLIWAILSGLVVFAVLTPFLPGIQATLLGIVVTMVFLWSNEALPLGWVALLPIVLFPLFGITHTNEVAPNYAQSIIFLFIGGFMLAIAIEKTELHHVISQKMLAIFPATPKGMIYALSITSGGLSAFLSNTTTALLLMPLALFLTERRELQMRFALAIAYGASVGGILTPIGTPPNLILFGFFDQHLIPGISFAHWVLMVLPLVAAMFVVVGWVLALGTVNETLKTDFKPQPLNSGQKKVLYLVSALVAILVINALATSLLGWSGFNEKGLLLGFGLLLFLPPFDILNWQDTKKIPYEIIFLFGAGFAIAGAFTTTGLADQLAWLLQHIAVFPTWLVIAIIAFLVTFSTVITSNTALIAMVLPILLAVCEQSGLDSRLLMMVATVCASYAFMLPISTPPNAIAMSSGAVSVKTMATYGLAFNLLGITFVTLTANLFWQHLL</sequence>
<evidence type="ECO:0000256" key="3">
    <source>
        <dbReference type="ARBA" id="ARBA00022692"/>
    </source>
</evidence>
<keyword evidence="4 6" id="KW-1133">Transmembrane helix</keyword>
<evidence type="ECO:0000259" key="7">
    <source>
        <dbReference type="Pfam" id="PF03600"/>
    </source>
</evidence>
<dbReference type="PANTHER" id="PTHR10283:SF82">
    <property type="entry name" value="SOLUTE CARRIER FAMILY 13 MEMBER 2"/>
    <property type="match status" value="1"/>
</dbReference>
<dbReference type="KEGG" id="htr:EPV75_00305"/>
<feature type="transmembrane region" description="Helical" evidence="6">
    <location>
        <begin position="12"/>
        <end position="44"/>
    </location>
</feature>
<accession>A0A410H623</accession>
<keyword evidence="9" id="KW-1185">Reference proteome</keyword>
<feature type="transmembrane region" description="Helical" evidence="6">
    <location>
        <begin position="79"/>
        <end position="97"/>
    </location>
</feature>
<dbReference type="EMBL" id="CP035033">
    <property type="protein sequence ID" value="QAB16371.1"/>
    <property type="molecule type" value="Genomic_DNA"/>
</dbReference>
<feature type="transmembrane region" description="Helical" evidence="6">
    <location>
        <begin position="386"/>
        <end position="403"/>
    </location>
</feature>
<feature type="transmembrane region" description="Helical" evidence="6">
    <location>
        <begin position="343"/>
        <end position="374"/>
    </location>
</feature>
<dbReference type="AlphaFoldDB" id="A0A410H623"/>
<feature type="transmembrane region" description="Helical" evidence="6">
    <location>
        <begin position="278"/>
        <end position="295"/>
    </location>
</feature>
<reference evidence="8 9" key="1">
    <citation type="journal article" date="2018" name="Environ. Microbiol.">
        <title>Genomes of ubiquitous marine and hypersaline Hydrogenovibrio, Thiomicrorhabdus and Thiomicrospira spp. encode a diversity of mechanisms to sustain chemolithoautotrophy in heterogeneous environments.</title>
        <authorList>
            <person name="Scott K.M."/>
            <person name="Williams J."/>
            <person name="Porter C.M.B."/>
            <person name="Russel S."/>
            <person name="Harmer T.L."/>
            <person name="Paul J.H."/>
            <person name="Antonen K.M."/>
            <person name="Bridges M.K."/>
            <person name="Camper G.J."/>
            <person name="Campla C.K."/>
            <person name="Casella L.G."/>
            <person name="Chase E."/>
            <person name="Conrad J.W."/>
            <person name="Cruz M.C."/>
            <person name="Dunlap D.S."/>
            <person name="Duran L."/>
            <person name="Fahsbender E.M."/>
            <person name="Goldsmith D.B."/>
            <person name="Keeley R.F."/>
            <person name="Kondoff M.R."/>
            <person name="Kussy B.I."/>
            <person name="Lane M.K."/>
            <person name="Lawler S."/>
            <person name="Leigh B.A."/>
            <person name="Lewis C."/>
            <person name="Lostal L.M."/>
            <person name="Marking D."/>
            <person name="Mancera P.A."/>
            <person name="McClenthan E.C."/>
            <person name="McIntyre E.A."/>
            <person name="Mine J.A."/>
            <person name="Modi S."/>
            <person name="Moore B.D."/>
            <person name="Morgan W.A."/>
            <person name="Nelson K.M."/>
            <person name="Nguyen K.N."/>
            <person name="Ogburn N."/>
            <person name="Parrino D.G."/>
            <person name="Pedapudi A.D."/>
            <person name="Pelham R.P."/>
            <person name="Preece A.M."/>
            <person name="Rampersad E.A."/>
            <person name="Richardson J.C."/>
            <person name="Rodgers C.M."/>
            <person name="Schaffer B.L."/>
            <person name="Sheridan N.E."/>
            <person name="Solone M.R."/>
            <person name="Staley Z.R."/>
            <person name="Tabuchi M."/>
            <person name="Waide R.J."/>
            <person name="Wanjugi P.W."/>
            <person name="Young S."/>
            <person name="Clum A."/>
            <person name="Daum C."/>
            <person name="Huntemann M."/>
            <person name="Ivanova N."/>
            <person name="Kyrpides N."/>
            <person name="Mikhailova N."/>
            <person name="Palaniappan K."/>
            <person name="Pillay M."/>
            <person name="Reddy T.B.K."/>
            <person name="Shapiro N."/>
            <person name="Stamatis D."/>
            <person name="Varghese N."/>
            <person name="Woyke T."/>
            <person name="Boden R."/>
            <person name="Freyermuth S.K."/>
            <person name="Kerfeld C.A."/>
        </authorList>
    </citation>
    <scope>NUCLEOTIDE SEQUENCE [LARGE SCALE GENOMIC DNA]</scope>
    <source>
        <strain evidence="8 9">JR-2</strain>
    </source>
</reference>
<name>A0A410H623_9GAMM</name>
<feature type="transmembrane region" description="Helical" evidence="6">
    <location>
        <begin position="50"/>
        <end position="67"/>
    </location>
</feature>
<evidence type="ECO:0000256" key="5">
    <source>
        <dbReference type="ARBA" id="ARBA00023136"/>
    </source>
</evidence>
<evidence type="ECO:0000256" key="2">
    <source>
        <dbReference type="ARBA" id="ARBA00022448"/>
    </source>
</evidence>
<dbReference type="GO" id="GO:0005886">
    <property type="term" value="C:plasma membrane"/>
    <property type="evidence" value="ECO:0007669"/>
    <property type="project" value="TreeGrafter"/>
</dbReference>
<feature type="transmembrane region" description="Helical" evidence="6">
    <location>
        <begin position="423"/>
        <end position="445"/>
    </location>
</feature>
<keyword evidence="3 6" id="KW-0812">Transmembrane</keyword>
<feature type="transmembrane region" description="Helical" evidence="6">
    <location>
        <begin position="162"/>
        <end position="181"/>
    </location>
</feature>
<gene>
    <name evidence="8" type="ORF">EPV75_00305</name>
</gene>
<feature type="transmembrane region" description="Helical" evidence="6">
    <location>
        <begin position="201"/>
        <end position="228"/>
    </location>
</feature>
<proteinExistence type="predicted"/>
<evidence type="ECO:0000313" key="8">
    <source>
        <dbReference type="EMBL" id="QAB16371.1"/>
    </source>
</evidence>
<evidence type="ECO:0000256" key="1">
    <source>
        <dbReference type="ARBA" id="ARBA00004141"/>
    </source>
</evidence>